<dbReference type="GO" id="GO:0022857">
    <property type="term" value="F:transmembrane transporter activity"/>
    <property type="evidence" value="ECO:0007669"/>
    <property type="project" value="InterPro"/>
</dbReference>
<evidence type="ECO:0000313" key="7">
    <source>
        <dbReference type="EMBL" id="MBA8879054.1"/>
    </source>
</evidence>
<evidence type="ECO:0000259" key="4">
    <source>
        <dbReference type="Pfam" id="PF25917"/>
    </source>
</evidence>
<comment type="caution">
    <text evidence="7">The sequence shown here is derived from an EMBL/GenBank/DDBJ whole genome shotgun (WGS) entry which is preliminary data.</text>
</comment>
<dbReference type="Pfam" id="PF25876">
    <property type="entry name" value="HH_MFP_RND"/>
    <property type="match status" value="1"/>
</dbReference>
<comment type="similarity">
    <text evidence="2">Belongs to the membrane fusion protein (MFP) (TC 8.A.1) family.</text>
</comment>
<dbReference type="SUPFAM" id="SSF111369">
    <property type="entry name" value="HlyD-like secretion proteins"/>
    <property type="match status" value="1"/>
</dbReference>
<dbReference type="Gene3D" id="2.40.50.100">
    <property type="match status" value="1"/>
</dbReference>
<sequence length="400" mass="42446">MPNMHLPTHLQNLQSELEKHDMWNWKLSLGTVAVVGIGLAVAGESYFGGAADLSASKANATAAAAPQAMPVPVAKVVKKTIPIYLDYSARTEAIRNVTLQARISGHLMKQHKPDGADVAEGDLLYSIDDRDFRATLDQLRAQTDRDAAQLDYAQANLTRGNDLVKSGYVAKDNFDQRSSTLRQAEATLAMDKAAVHSAEINLDHTEIRAPFAGRLGHSLADVGTLVGPSASGLNTLVQMDPIYVTFSASEADLATIQKAKALGKIEAVVLLPGEATSTHKGDVTFLDNVVDRTTGTITARATIANADFALLAGQYVSVRLRVMDQPDALLVPQVALGSSQMGKFVYVVNEKNTVDQRLVSLGAQDGSLVSVTTGVKEGDSIIVGNLQKIGPGAPVQPIAE</sequence>
<feature type="domain" description="Multidrug resistance protein MdtA-like barrel-sandwich hybrid" evidence="4">
    <location>
        <begin position="95"/>
        <end position="227"/>
    </location>
</feature>
<keyword evidence="8" id="KW-1185">Reference proteome</keyword>
<evidence type="ECO:0000259" key="6">
    <source>
        <dbReference type="Pfam" id="PF25967"/>
    </source>
</evidence>
<accession>A0A839ENI6</accession>
<feature type="domain" description="Multidrug resistance protein MdtA-like C-terminal permuted SH3" evidence="6">
    <location>
        <begin position="327"/>
        <end position="388"/>
    </location>
</feature>
<dbReference type="InterPro" id="IPR006143">
    <property type="entry name" value="RND_pump_MFP"/>
</dbReference>
<dbReference type="GO" id="GO:0005886">
    <property type="term" value="C:plasma membrane"/>
    <property type="evidence" value="ECO:0007669"/>
    <property type="project" value="TreeGrafter"/>
</dbReference>
<dbReference type="InterPro" id="IPR058624">
    <property type="entry name" value="MdtA-like_HH"/>
</dbReference>
<dbReference type="GO" id="GO:0046677">
    <property type="term" value="P:response to antibiotic"/>
    <property type="evidence" value="ECO:0007669"/>
    <property type="project" value="TreeGrafter"/>
</dbReference>
<name>A0A839ENI6_9HYPH</name>
<dbReference type="PANTHER" id="PTHR30158">
    <property type="entry name" value="ACRA/E-RELATED COMPONENT OF DRUG EFFLUX TRANSPORTER"/>
    <property type="match status" value="1"/>
</dbReference>
<dbReference type="InterPro" id="IPR058627">
    <property type="entry name" value="MdtA-like_C"/>
</dbReference>
<dbReference type="Pfam" id="PF25917">
    <property type="entry name" value="BSH_RND"/>
    <property type="match status" value="1"/>
</dbReference>
<evidence type="ECO:0000256" key="2">
    <source>
        <dbReference type="ARBA" id="ARBA00009477"/>
    </source>
</evidence>
<evidence type="ECO:0000256" key="1">
    <source>
        <dbReference type="ARBA" id="ARBA00004196"/>
    </source>
</evidence>
<reference evidence="7 8" key="1">
    <citation type="submission" date="2020-07" db="EMBL/GenBank/DDBJ databases">
        <title>Genomic Encyclopedia of Type Strains, Phase IV (KMG-V): Genome sequencing to study the core and pangenomes of soil and plant-associated prokaryotes.</title>
        <authorList>
            <person name="Whitman W."/>
        </authorList>
    </citation>
    <scope>NUCLEOTIDE SEQUENCE [LARGE SCALE GENOMIC DNA]</scope>
    <source>
        <strain evidence="7 8">AN3</strain>
    </source>
</reference>
<dbReference type="InterPro" id="IPR058626">
    <property type="entry name" value="MdtA-like_b-barrel"/>
</dbReference>
<dbReference type="Proteomes" id="UP000549052">
    <property type="component" value="Unassembled WGS sequence"/>
</dbReference>
<dbReference type="RefSeq" id="WP_348643886.1">
    <property type="nucleotide sequence ID" value="NZ_JACGXN010000003.1"/>
</dbReference>
<organism evidence="7 8">
    <name type="scientific">Phyllobacterium myrsinacearum</name>
    <dbReference type="NCBI Taxonomy" id="28101"/>
    <lineage>
        <taxon>Bacteria</taxon>
        <taxon>Pseudomonadati</taxon>
        <taxon>Pseudomonadota</taxon>
        <taxon>Alphaproteobacteria</taxon>
        <taxon>Hyphomicrobiales</taxon>
        <taxon>Phyllobacteriaceae</taxon>
        <taxon>Phyllobacterium</taxon>
    </lineage>
</organism>
<dbReference type="Gene3D" id="2.40.30.170">
    <property type="match status" value="1"/>
</dbReference>
<dbReference type="PANTHER" id="PTHR30158:SF24">
    <property type="entry name" value="HLYD FAMILY SECRETION PROTEIN"/>
    <property type="match status" value="1"/>
</dbReference>
<dbReference type="Gene3D" id="2.40.420.20">
    <property type="match status" value="1"/>
</dbReference>
<evidence type="ECO:0000259" key="5">
    <source>
        <dbReference type="Pfam" id="PF25944"/>
    </source>
</evidence>
<feature type="domain" description="Multidrug resistance protein MdtA-like alpha-helical hairpin" evidence="3">
    <location>
        <begin position="135"/>
        <end position="205"/>
    </location>
</feature>
<evidence type="ECO:0000313" key="8">
    <source>
        <dbReference type="Proteomes" id="UP000549052"/>
    </source>
</evidence>
<dbReference type="Pfam" id="PF25944">
    <property type="entry name" value="Beta-barrel_RND"/>
    <property type="match status" value="1"/>
</dbReference>
<dbReference type="Pfam" id="PF25967">
    <property type="entry name" value="RND-MFP_C"/>
    <property type="match status" value="1"/>
</dbReference>
<dbReference type="GO" id="GO:0030313">
    <property type="term" value="C:cell envelope"/>
    <property type="evidence" value="ECO:0007669"/>
    <property type="project" value="UniProtKB-SubCell"/>
</dbReference>
<dbReference type="AlphaFoldDB" id="A0A839ENI6"/>
<dbReference type="Gene3D" id="1.10.287.470">
    <property type="entry name" value="Helix hairpin bin"/>
    <property type="match status" value="1"/>
</dbReference>
<feature type="domain" description="Multidrug resistance protein MdtA-like beta-barrel" evidence="5">
    <location>
        <begin position="241"/>
        <end position="322"/>
    </location>
</feature>
<gene>
    <name evidence="7" type="ORF">FHW16_002772</name>
</gene>
<comment type="subcellular location">
    <subcellularLocation>
        <location evidence="1">Cell envelope</location>
    </subcellularLocation>
</comment>
<dbReference type="EMBL" id="JACGXN010000003">
    <property type="protein sequence ID" value="MBA8879054.1"/>
    <property type="molecule type" value="Genomic_DNA"/>
</dbReference>
<dbReference type="InterPro" id="IPR058625">
    <property type="entry name" value="MdtA-like_BSH"/>
</dbReference>
<dbReference type="NCBIfam" id="TIGR01730">
    <property type="entry name" value="RND_mfp"/>
    <property type="match status" value="1"/>
</dbReference>
<proteinExistence type="inferred from homology"/>
<protein>
    <submittedName>
        <fullName evidence="7">Multidrug efflux system membrane fusion protein</fullName>
    </submittedName>
</protein>
<evidence type="ECO:0000259" key="3">
    <source>
        <dbReference type="Pfam" id="PF25876"/>
    </source>
</evidence>